<dbReference type="GO" id="GO:0003677">
    <property type="term" value="F:DNA binding"/>
    <property type="evidence" value="ECO:0007669"/>
    <property type="project" value="InterPro"/>
</dbReference>
<protein>
    <recommendedName>
        <fullName evidence="1">Cytoskeleton protein RodZ-like C-terminal domain-containing protein</fullName>
    </recommendedName>
</protein>
<dbReference type="PANTHER" id="PTHR34475:SF1">
    <property type="entry name" value="CYTOSKELETON PROTEIN RODZ"/>
    <property type="match status" value="1"/>
</dbReference>
<dbReference type="AlphaFoldDB" id="A0A3B0SR46"/>
<dbReference type="InterPro" id="IPR025194">
    <property type="entry name" value="RodZ-like_C"/>
</dbReference>
<gene>
    <name evidence="2" type="ORF">MNBD_ALPHA01-271</name>
</gene>
<dbReference type="InterPro" id="IPR010982">
    <property type="entry name" value="Lambda_DNA-bd_dom_sf"/>
</dbReference>
<organism evidence="2">
    <name type="scientific">hydrothermal vent metagenome</name>
    <dbReference type="NCBI Taxonomy" id="652676"/>
    <lineage>
        <taxon>unclassified sequences</taxon>
        <taxon>metagenomes</taxon>
        <taxon>ecological metagenomes</taxon>
    </lineage>
</organism>
<dbReference type="Pfam" id="PF13413">
    <property type="entry name" value="HTH_25"/>
    <property type="match status" value="1"/>
</dbReference>
<dbReference type="InterPro" id="IPR050400">
    <property type="entry name" value="Bact_Cytoskel_RodZ"/>
</dbReference>
<dbReference type="EMBL" id="UOEJ01000246">
    <property type="protein sequence ID" value="VAW06593.1"/>
    <property type="molecule type" value="Genomic_DNA"/>
</dbReference>
<reference evidence="2" key="1">
    <citation type="submission" date="2018-06" db="EMBL/GenBank/DDBJ databases">
        <authorList>
            <person name="Zhirakovskaya E."/>
        </authorList>
    </citation>
    <scope>NUCLEOTIDE SEQUENCE</scope>
</reference>
<evidence type="ECO:0000313" key="2">
    <source>
        <dbReference type="EMBL" id="VAW06593.1"/>
    </source>
</evidence>
<dbReference type="Gene3D" id="1.10.260.40">
    <property type="entry name" value="lambda repressor-like DNA-binding domains"/>
    <property type="match status" value="1"/>
</dbReference>
<accession>A0A3B0SR46</accession>
<feature type="domain" description="Cytoskeleton protein RodZ-like C-terminal" evidence="1">
    <location>
        <begin position="222"/>
        <end position="284"/>
    </location>
</feature>
<name>A0A3B0SR46_9ZZZZ</name>
<proteinExistence type="predicted"/>
<sequence length="308" mass="33481">MENDIDCGASGENTDAAVKTITVGQKLFQARHNQTETDLEKISGELCIRPHLLAALEQDDFNKFASACYATGFLKNYAAYLGLNVSEIVSQYKKEFQGCSRKVDLVFLEVDKKHNYAQHMTISLIILSLLVLYGVWHSSSNSNILSLSALPDVTDVTSNILLTSGEVDRKKPADVELASAPAPISTPELSPEKSGFHLVQQAHATSPAEQGKTTAVVADQVRLSVGEDTWVRIVSGDDEILVDRVLLAGEEFYMTDRAGLKLMTSNAGAVSIHVGNIAVGPLGEFGETRDNIRLDKQDLLMKTARLTS</sequence>
<dbReference type="PANTHER" id="PTHR34475">
    <property type="match status" value="1"/>
</dbReference>
<dbReference type="Pfam" id="PF13464">
    <property type="entry name" value="RodZ_C"/>
    <property type="match status" value="1"/>
</dbReference>
<evidence type="ECO:0000259" key="1">
    <source>
        <dbReference type="Pfam" id="PF13464"/>
    </source>
</evidence>